<evidence type="ECO:0000256" key="2">
    <source>
        <dbReference type="SAM" id="MobiDB-lite"/>
    </source>
</evidence>
<feature type="region of interest" description="Disordered" evidence="2">
    <location>
        <begin position="1250"/>
        <end position="1347"/>
    </location>
</feature>
<organism evidence="3 4">
    <name type="scientific">Cryptococcus decagattii</name>
    <dbReference type="NCBI Taxonomy" id="1859122"/>
    <lineage>
        <taxon>Eukaryota</taxon>
        <taxon>Fungi</taxon>
        <taxon>Dikarya</taxon>
        <taxon>Basidiomycota</taxon>
        <taxon>Agaricomycotina</taxon>
        <taxon>Tremellomycetes</taxon>
        <taxon>Tremellales</taxon>
        <taxon>Cryptococcaceae</taxon>
        <taxon>Cryptococcus</taxon>
        <taxon>Cryptococcus gattii species complex</taxon>
    </lineage>
</organism>
<feature type="region of interest" description="Disordered" evidence="2">
    <location>
        <begin position="457"/>
        <end position="492"/>
    </location>
</feature>
<feature type="compositionally biased region" description="Pro residues" evidence="2">
    <location>
        <begin position="423"/>
        <end position="433"/>
    </location>
</feature>
<keyword evidence="4" id="KW-1185">Reference proteome</keyword>
<keyword evidence="1" id="KW-0175">Coiled coil</keyword>
<feature type="region of interest" description="Disordered" evidence="2">
    <location>
        <begin position="702"/>
        <end position="737"/>
    </location>
</feature>
<accession>A0ABZ2AZP1</accession>
<feature type="region of interest" description="Disordered" evidence="2">
    <location>
        <begin position="192"/>
        <end position="214"/>
    </location>
</feature>
<feature type="region of interest" description="Disordered" evidence="2">
    <location>
        <begin position="98"/>
        <end position="169"/>
    </location>
</feature>
<protein>
    <submittedName>
        <fullName evidence="3">Uncharacterized protein</fullName>
    </submittedName>
</protein>
<feature type="compositionally biased region" description="Pro residues" evidence="2">
    <location>
        <begin position="931"/>
        <end position="940"/>
    </location>
</feature>
<feature type="coiled-coil region" evidence="1">
    <location>
        <begin position="303"/>
        <end position="365"/>
    </location>
</feature>
<dbReference type="RefSeq" id="XP_064721229.1">
    <property type="nucleotide sequence ID" value="XM_064865157.1"/>
</dbReference>
<gene>
    <name evidence="3" type="ORF">IAS62_003310</name>
</gene>
<evidence type="ECO:0000313" key="3">
    <source>
        <dbReference type="EMBL" id="WVO21990.1"/>
    </source>
</evidence>
<feature type="compositionally biased region" description="Pro residues" evidence="2">
    <location>
        <begin position="464"/>
        <end position="474"/>
    </location>
</feature>
<dbReference type="GeneID" id="89990083"/>
<dbReference type="EMBL" id="CP143810">
    <property type="protein sequence ID" value="WVO21990.1"/>
    <property type="molecule type" value="Genomic_DNA"/>
</dbReference>
<proteinExistence type="predicted"/>
<feature type="region of interest" description="Disordered" evidence="2">
    <location>
        <begin position="616"/>
        <end position="650"/>
    </location>
</feature>
<feature type="region of interest" description="Disordered" evidence="2">
    <location>
        <begin position="1131"/>
        <end position="1185"/>
    </location>
</feature>
<feature type="compositionally biased region" description="Polar residues" evidence="2">
    <location>
        <begin position="618"/>
        <end position="633"/>
    </location>
</feature>
<feature type="compositionally biased region" description="Basic and acidic residues" evidence="2">
    <location>
        <begin position="1136"/>
        <end position="1147"/>
    </location>
</feature>
<feature type="compositionally biased region" description="Low complexity" evidence="2">
    <location>
        <begin position="1278"/>
        <end position="1293"/>
    </location>
</feature>
<name>A0ABZ2AZP1_9TREE</name>
<feature type="compositionally biased region" description="Polar residues" evidence="2">
    <location>
        <begin position="1063"/>
        <end position="1075"/>
    </location>
</feature>
<reference evidence="3 4" key="1">
    <citation type="submission" date="2024-01" db="EMBL/GenBank/DDBJ databases">
        <title>Comparative genomics of Cryptococcus and Kwoniella reveals pathogenesis evolution and contrasting modes of karyotype evolution via chromosome fusion or intercentromeric recombination.</title>
        <authorList>
            <person name="Coelho M.A."/>
            <person name="David-Palma M."/>
            <person name="Shea T."/>
            <person name="Bowers K."/>
            <person name="McGinley-Smith S."/>
            <person name="Mohammad A.W."/>
            <person name="Gnirke A."/>
            <person name="Yurkov A.M."/>
            <person name="Nowrousian M."/>
            <person name="Sun S."/>
            <person name="Cuomo C.A."/>
            <person name="Heitman J."/>
        </authorList>
    </citation>
    <scope>NUCLEOTIDE SEQUENCE [LARGE SCALE GENOMIC DNA]</scope>
    <source>
        <strain evidence="3 4">7685027</strain>
    </source>
</reference>
<feature type="region of interest" description="Disordered" evidence="2">
    <location>
        <begin position="908"/>
        <end position="945"/>
    </location>
</feature>
<evidence type="ECO:0000256" key="1">
    <source>
        <dbReference type="SAM" id="Coils"/>
    </source>
</evidence>
<dbReference type="Proteomes" id="UP001432216">
    <property type="component" value="Chromosome 5"/>
</dbReference>
<evidence type="ECO:0000313" key="4">
    <source>
        <dbReference type="Proteomes" id="UP001432216"/>
    </source>
</evidence>
<feature type="region of interest" description="Disordered" evidence="2">
    <location>
        <begin position="820"/>
        <end position="850"/>
    </location>
</feature>
<feature type="region of interest" description="Disordered" evidence="2">
    <location>
        <begin position="399"/>
        <end position="439"/>
    </location>
</feature>
<feature type="region of interest" description="Disordered" evidence="2">
    <location>
        <begin position="1063"/>
        <end position="1110"/>
    </location>
</feature>
<feature type="compositionally biased region" description="Basic and acidic residues" evidence="2">
    <location>
        <begin position="399"/>
        <end position="417"/>
    </location>
</feature>
<sequence>MTNNNRNTNRHTKPLIHQHDFDISPRTHPFATSRPPPIGNTGPTSEFMYQMPVMQGFGKSMSEGGNLTCYGSLDLNALNERLQGLGLKLDEQFESVGNPNIVNESRPPKASGQSQPYLPSGYERSINQANQLPQAPRTKQAPATNPPTIHTGYPSTPLLDPNEPDSNRPYRWTYPSVTELAPDDSVSMYRPARAPSTVRSSRRGGTNVDPGENANIPGEMCDEIHEQQDGESFWTYDDITQSTPETSRRFEEEMTVGATGVLTRGDIGRDMYDMRDRLLDAEARRDQKAMICLRRQISEAQELSATTARLDAAESQLRELQAKLIAEQVARTQIEQETGLREDEVKNYQNEWASAVRALRRAKEEGKKTDKEKRGIQRCFEEARDKLWRYHEALRVREARAQGKEEGRAEAWQEAERWMGGSPPIPGADPIPAVPGAVLHQTPMTGPLYLQSPQLQSPTANLFQPPPPPPPPPQQQQQQQPLPPQQPISSAQQLPMQSIAQLLGWLANNPGTFSQALGDQDQLQGHQNIHPQQVQVQGMGVLPPQQQFAVQHDGAAGQYVGKAAMSPQMQQMPSQAHQQQQQPTMVTVMMPMTQFQPIGQSSQMRQQMPQQIYHIPGTQRQSQPHQPTSTPSQGKRLYGNIPNAQTDRSSYDNALMTDPVLNLPTADSYLERVDHDPGLKKMMAATRSKTVHISQVPTAVTTELENGRRPPTATKSQFDDNRSNVDKPLPPLKLDIPGVTRSHTVRAAPTDSISSSRRPKRMSLSEGLHNYDYRLRPMNQIPDGDRYPIFPLPGQTRQNGLRTVEPTNTNHVIPLEASNFQSPDSEYRGGRASEWSTPPRRNCGHTASSADKKVASALRKDMDIEPELENIEEIHERERFTDRRAEQASGVPRNCDDIHALTEQKIPAPVDQDGETGMPPHMPFQGGRGPSGPPRPPPSMPNMRHRIQPVMPKPLVHSRARSESHPGVGLPQSHSIVALYNARQTGEPIIPPRLATAAVNSGVEEVQGRQSALGLSGVGGDDKRRDGIEGMDMGRMRAPTIAVQPPSSRSLSSNLNIAAIPSQVSAQSQPTTFQPPASFARATENGDGTHTDRVPISLNTPPGRKGHSNAVDILPSLSVLSSRAKTHSHCMSSFNHRSDSRHCEPRELQLPNSGSYAQAAHTRARNSHSHTPSQPHLPPIVPPAENHTYQSHQAYEAPLPASLNVTLRVYSRMPDNTLTSTDTLKNELRTIDVARDTPLPSRMGTIYDTRTTTEEDIDQPAFPQPTFSRRPRGRPITSNSGKGNGDNSSSGSGKRVDPRSFVRPRSRSTMKKASTYVASAPPIEEVTEPESGRDTARRSRVSGTIPS</sequence>